<dbReference type="VEuPathDB" id="FungiDB:SMAC_06080"/>
<feature type="compositionally biased region" description="Polar residues" evidence="1">
    <location>
        <begin position="163"/>
        <end position="174"/>
    </location>
</feature>
<sequence length="195" mass="21527">MNPNSVPAPLSELDDRDMDSIINELVVIAHPDAHSSTSPTYTSVHECYLEVSKDVMMRFYNLGLSRVSTAAHLYALEYRLWKRGHSPGSGDPGDPGDKFPFAKPLTHVAHEPFSSEYDVFYRAKQAEESHEKPNLAIADVNQPLRDGADQECPDIGATEEVHQTSAAQPNQSVNKRGLDVADTMVLAPQPKRSQT</sequence>
<reference evidence="2 3" key="1">
    <citation type="submission" date="2017-07" db="EMBL/GenBank/DDBJ databases">
        <title>Genome sequence of the Sordaria macrospora wild type strain R19027.</title>
        <authorList>
            <person name="Nowrousian M."/>
            <person name="Teichert I."/>
            <person name="Kueck U."/>
        </authorList>
    </citation>
    <scope>NUCLEOTIDE SEQUENCE [LARGE SCALE GENOMIC DNA]</scope>
    <source>
        <strain evidence="2 3">R19027</strain>
        <tissue evidence="2">Mycelium</tissue>
    </source>
</reference>
<dbReference type="Proteomes" id="UP000433876">
    <property type="component" value="Unassembled WGS sequence"/>
</dbReference>
<name>A0A8S8ZL46_SORMA</name>
<dbReference type="AlphaFoldDB" id="A0A8S8ZL46"/>
<accession>A0A8S8ZL46</accession>
<evidence type="ECO:0000313" key="3">
    <source>
        <dbReference type="Proteomes" id="UP000433876"/>
    </source>
</evidence>
<dbReference type="EMBL" id="NMPR01000077">
    <property type="protein sequence ID" value="KAA8631414.1"/>
    <property type="molecule type" value="Genomic_DNA"/>
</dbReference>
<comment type="caution">
    <text evidence="2">The sequence shown here is derived from an EMBL/GenBank/DDBJ whole genome shotgun (WGS) entry which is preliminary data.</text>
</comment>
<organism evidence="2 3">
    <name type="scientific">Sordaria macrospora</name>
    <dbReference type="NCBI Taxonomy" id="5147"/>
    <lineage>
        <taxon>Eukaryota</taxon>
        <taxon>Fungi</taxon>
        <taxon>Dikarya</taxon>
        <taxon>Ascomycota</taxon>
        <taxon>Pezizomycotina</taxon>
        <taxon>Sordariomycetes</taxon>
        <taxon>Sordariomycetidae</taxon>
        <taxon>Sordariales</taxon>
        <taxon>Sordariaceae</taxon>
        <taxon>Sordaria</taxon>
    </lineage>
</organism>
<proteinExistence type="predicted"/>
<evidence type="ECO:0000256" key="1">
    <source>
        <dbReference type="SAM" id="MobiDB-lite"/>
    </source>
</evidence>
<protein>
    <submittedName>
        <fullName evidence="2">Uncharacterized protein</fullName>
    </submittedName>
</protein>
<evidence type="ECO:0000313" key="2">
    <source>
        <dbReference type="EMBL" id="KAA8631414.1"/>
    </source>
</evidence>
<gene>
    <name evidence="2" type="ORF">SMACR_06080</name>
</gene>
<feature type="region of interest" description="Disordered" evidence="1">
    <location>
        <begin position="142"/>
        <end position="195"/>
    </location>
</feature>